<evidence type="ECO:0000256" key="2">
    <source>
        <dbReference type="ARBA" id="ARBA00006188"/>
    </source>
</evidence>
<evidence type="ECO:0000256" key="1">
    <source>
        <dbReference type="ARBA" id="ARBA00001576"/>
    </source>
</evidence>
<dbReference type="KEGG" id="lck:HN018_22235"/>
<dbReference type="Proteomes" id="UP000500767">
    <property type="component" value="Plasmid unnamed1"/>
</dbReference>
<keyword evidence="7" id="KW-0326">Glycosidase</keyword>
<evidence type="ECO:0000256" key="7">
    <source>
        <dbReference type="ARBA" id="ARBA00023295"/>
    </source>
</evidence>
<dbReference type="EMBL" id="CP053709">
    <property type="protein sequence ID" value="QKE92941.1"/>
    <property type="molecule type" value="Genomic_DNA"/>
</dbReference>
<dbReference type="PANTHER" id="PTHR31616:SF0">
    <property type="entry name" value="GLUCAN 1,4-ALPHA-GLUCOSIDASE"/>
    <property type="match status" value="1"/>
</dbReference>
<evidence type="ECO:0000256" key="9">
    <source>
        <dbReference type="ARBA" id="ARBA00031637"/>
    </source>
</evidence>
<dbReference type="PANTHER" id="PTHR31616">
    <property type="entry name" value="TREHALASE"/>
    <property type="match status" value="1"/>
</dbReference>
<evidence type="ECO:0000256" key="5">
    <source>
        <dbReference type="ARBA" id="ARBA00022801"/>
    </source>
</evidence>
<dbReference type="Pfam" id="PF00723">
    <property type="entry name" value="Glyco_hydro_15"/>
    <property type="match status" value="1"/>
</dbReference>
<comment type="pathway">
    <text evidence="11">Glycan degradation; trehalose degradation; D-glucose from alpha,alpha-trehalose: step 1/1.</text>
</comment>
<protein>
    <recommendedName>
        <fullName evidence="4">Trehalase</fullName>
        <ecNumber evidence="3">3.2.1.28</ecNumber>
    </recommendedName>
    <alternativeName>
        <fullName evidence="8">Alpha,alpha-trehalase</fullName>
    </alternativeName>
    <alternativeName>
        <fullName evidence="9">Alpha,alpha-trehalose glucohydrolase</fullName>
    </alternativeName>
</protein>
<dbReference type="AlphaFoldDB" id="A0A6M8HXW3"/>
<dbReference type="Gene3D" id="1.50.10.10">
    <property type="match status" value="1"/>
</dbReference>
<evidence type="ECO:0000259" key="13">
    <source>
        <dbReference type="Pfam" id="PF19291"/>
    </source>
</evidence>
<keyword evidence="15" id="KW-1185">Reference proteome</keyword>
<evidence type="ECO:0000313" key="15">
    <source>
        <dbReference type="Proteomes" id="UP000500767"/>
    </source>
</evidence>
<reference evidence="14 15" key="1">
    <citation type="journal article" date="2014" name="World J. Microbiol. Biotechnol.">
        <title>Biodiversity and physiological characteristics of Antarctic and Arctic lichens-associated bacteria.</title>
        <authorList>
            <person name="Lee Y.M."/>
            <person name="Kim E.H."/>
            <person name="Lee H.K."/>
            <person name="Hong S.G."/>
        </authorList>
    </citation>
    <scope>NUCLEOTIDE SEQUENCE [LARGE SCALE GENOMIC DNA]</scope>
    <source>
        <strain evidence="14 15">PAMC 26569</strain>
        <plasmid evidence="14">unnamed1</plasmid>
    </source>
</reference>
<dbReference type="InterPro" id="IPR045582">
    <property type="entry name" value="Trehalase-like_N"/>
</dbReference>
<evidence type="ECO:0000256" key="11">
    <source>
        <dbReference type="ARBA" id="ARBA00060615"/>
    </source>
</evidence>
<dbReference type="EC" id="3.2.1.28" evidence="3"/>
<keyword evidence="5 14" id="KW-0378">Hydrolase</keyword>
<feature type="domain" description="GH15-like" evidence="12">
    <location>
        <begin position="225"/>
        <end position="591"/>
    </location>
</feature>
<accession>A0A6M8HXW3</accession>
<evidence type="ECO:0000256" key="8">
    <source>
        <dbReference type="ARBA" id="ARBA00030473"/>
    </source>
</evidence>
<name>A0A6M8HXW3_9PROT</name>
<comment type="cofactor">
    <cofactor evidence="10">
        <name>phosphate</name>
        <dbReference type="ChEBI" id="CHEBI:43474"/>
    </cofactor>
</comment>
<geneLocation type="plasmid" evidence="14 15">
    <name>unnamed1</name>
</geneLocation>
<keyword evidence="6" id="KW-0119">Carbohydrate metabolism</keyword>
<evidence type="ECO:0000256" key="3">
    <source>
        <dbReference type="ARBA" id="ARBA00012757"/>
    </source>
</evidence>
<gene>
    <name evidence="14" type="ORF">HN018_22235</name>
</gene>
<sequence length="601" mass="66631">MDTPDSDAPLRIEDYALIGDCLSAALVGRNGSIDWLCWPRFDSEACFAALLGTSKNGRWLLAPDDAEARISRSYRGDTMVLETIFETKQGSIALIDFMPIGRENSSIVRRVEGRSGRVAMHMQISLRFDYGSSTPWVTQLEDGGGISAVLGPNLVVLRTPVELEGRDRSTFATFDISAGEHVDFTLGWGQSHLPLPAAFEADEALQRTDSFWRDWSAQCRYKGRWRQLVLRSLLTLKALTYAPTGGIVAAPTTSLPEQLGGVRNWDYRFCWLRDASLTLIALMEGGYREEARAWYQWLHRAVAGTPEELQIMYGVGGERRLVEWSPSWLPGYEGSAPVNIGNAASEQLQLDIHGEVIGALHIARAGKLAEPHVGWTNQVLFVEHLERIWEQPDDGIWEVRGGRRHFTHSKVMAWVALDCSIQDAEAFDLPAPVERWKDIRARMHSDICSKGFDTARNTFTQSYGRPELDASLLLIPRVGFLPADDPRVQGTIAAVERELLVDGFVLRYRTDGEDAGDGLPPGEGAFLPCSFWLVNAYALQGRQDKAEALFNKLIGLVNDVGLISEEYDAKAGRQVGNFPQAFSHLALMIAALTLDRTAAAP</sequence>
<evidence type="ECO:0000313" key="14">
    <source>
        <dbReference type="EMBL" id="QKE92941.1"/>
    </source>
</evidence>
<organism evidence="14 15">
    <name type="scientific">Lichenicola cladoniae</name>
    <dbReference type="NCBI Taxonomy" id="1484109"/>
    <lineage>
        <taxon>Bacteria</taxon>
        <taxon>Pseudomonadati</taxon>
        <taxon>Pseudomonadota</taxon>
        <taxon>Alphaproteobacteria</taxon>
        <taxon>Acetobacterales</taxon>
        <taxon>Acetobacteraceae</taxon>
        <taxon>Lichenicola</taxon>
    </lineage>
</organism>
<comment type="similarity">
    <text evidence="2">Belongs to the glycosyl hydrolase 15 family.</text>
</comment>
<dbReference type="SUPFAM" id="SSF48208">
    <property type="entry name" value="Six-hairpin glycosidases"/>
    <property type="match status" value="1"/>
</dbReference>
<dbReference type="RefSeq" id="WP_171837856.1">
    <property type="nucleotide sequence ID" value="NZ_CP053709.1"/>
</dbReference>
<proteinExistence type="inferred from homology"/>
<dbReference type="FunFam" id="1.50.10.10:FF:000005">
    <property type="entry name" value="Glycosyl hydrolase, glucoamylase"/>
    <property type="match status" value="1"/>
</dbReference>
<evidence type="ECO:0000256" key="10">
    <source>
        <dbReference type="ARBA" id="ARBA00053030"/>
    </source>
</evidence>
<dbReference type="InterPro" id="IPR008928">
    <property type="entry name" value="6-hairpin_glycosidase_sf"/>
</dbReference>
<dbReference type="InterPro" id="IPR012341">
    <property type="entry name" value="6hp_glycosidase-like_sf"/>
</dbReference>
<evidence type="ECO:0000256" key="4">
    <source>
        <dbReference type="ARBA" id="ARBA00019905"/>
    </source>
</evidence>
<keyword evidence="14" id="KW-0614">Plasmid</keyword>
<evidence type="ECO:0000259" key="12">
    <source>
        <dbReference type="Pfam" id="PF00723"/>
    </source>
</evidence>
<comment type="catalytic activity">
    <reaction evidence="1">
        <text>alpha,alpha-trehalose + H2O = alpha-D-glucose + beta-D-glucose</text>
        <dbReference type="Rhea" id="RHEA:32675"/>
        <dbReference type="ChEBI" id="CHEBI:15377"/>
        <dbReference type="ChEBI" id="CHEBI:15903"/>
        <dbReference type="ChEBI" id="CHEBI:16551"/>
        <dbReference type="ChEBI" id="CHEBI:17925"/>
        <dbReference type="EC" id="3.2.1.28"/>
    </reaction>
</comment>
<evidence type="ECO:0000256" key="6">
    <source>
        <dbReference type="ARBA" id="ARBA00023277"/>
    </source>
</evidence>
<dbReference type="InterPro" id="IPR011613">
    <property type="entry name" value="GH15-like"/>
</dbReference>
<dbReference type="GO" id="GO:0005993">
    <property type="term" value="P:trehalose catabolic process"/>
    <property type="evidence" value="ECO:0007669"/>
    <property type="project" value="UniProtKB-ARBA"/>
</dbReference>
<dbReference type="Pfam" id="PF19291">
    <property type="entry name" value="TREH_N"/>
    <property type="match status" value="1"/>
</dbReference>
<dbReference type="GO" id="GO:0004555">
    <property type="term" value="F:alpha,alpha-trehalase activity"/>
    <property type="evidence" value="ECO:0007669"/>
    <property type="project" value="UniProtKB-EC"/>
</dbReference>
<feature type="domain" description="Trehalase-like N-terminal" evidence="13">
    <location>
        <begin position="9"/>
        <end position="192"/>
    </location>
</feature>